<dbReference type="AlphaFoldDB" id="A0AAV5QQ87"/>
<dbReference type="Gene3D" id="3.90.470.10">
    <property type="entry name" value="Ribosomal protein L22/L17"/>
    <property type="match status" value="1"/>
</dbReference>
<evidence type="ECO:0000313" key="5">
    <source>
        <dbReference type="EMBL" id="GMM36909.1"/>
    </source>
</evidence>
<comment type="similarity">
    <text evidence="1 4">Belongs to the universal ribosomal protein uL22 family.</text>
</comment>
<evidence type="ECO:0000256" key="4">
    <source>
        <dbReference type="RuleBase" id="RU004005"/>
    </source>
</evidence>
<dbReference type="RefSeq" id="XP_064853905.1">
    <property type="nucleotide sequence ID" value="XM_064997833.1"/>
</dbReference>
<evidence type="ECO:0000313" key="6">
    <source>
        <dbReference type="Proteomes" id="UP001360560"/>
    </source>
</evidence>
<dbReference type="InterPro" id="IPR047867">
    <property type="entry name" value="Ribosomal_uL22_bac/org-type"/>
</dbReference>
<dbReference type="EMBL" id="BTFZ01000011">
    <property type="protein sequence ID" value="GMM36909.1"/>
    <property type="molecule type" value="Genomic_DNA"/>
</dbReference>
<keyword evidence="6" id="KW-1185">Reference proteome</keyword>
<evidence type="ECO:0000256" key="1">
    <source>
        <dbReference type="ARBA" id="ARBA00009451"/>
    </source>
</evidence>
<keyword evidence="2 4" id="KW-0689">Ribosomal protein</keyword>
<dbReference type="PANTHER" id="PTHR13501">
    <property type="entry name" value="CHLOROPLAST 50S RIBOSOMAL PROTEIN L22-RELATED"/>
    <property type="match status" value="1"/>
</dbReference>
<dbReference type="GO" id="GO:0003735">
    <property type="term" value="F:structural constituent of ribosome"/>
    <property type="evidence" value="ECO:0007669"/>
    <property type="project" value="InterPro"/>
</dbReference>
<dbReference type="GeneID" id="90074884"/>
<gene>
    <name evidence="5" type="ORF">DASC09_042340</name>
</gene>
<dbReference type="Proteomes" id="UP001360560">
    <property type="component" value="Unassembled WGS sequence"/>
</dbReference>
<sequence length="324" mass="36757">MSYILSSSLSAMVLRQMPVARSMVMATRQSVGNFHTSHHGLNNKSSSSLFSDITEAKTTKLDAIAEQANKVTAATQNIDESADDGVVLTEEQRTQKRLEVLRKTLKPEDDTLLQNFYKEQYKPLVAVDSLLSPLKKQVYLANVAKFGFFMNGESVKLDDGKSYRLSLKPEEIEVLEPSIYLKSYRIKSSAKKATLVTRLLNGLSLKDAINQCHFSKKKIAKELGEVLETGITKAKEVELDANKLFVSRIWSGSDGRFLKRQEWKGRGRMGVITHRYIHVRMILRGEQTKLRLAHEKKMKAEKKKAWEQLPSEPIRGVIPGLYKW</sequence>
<dbReference type="InterPro" id="IPR036394">
    <property type="entry name" value="Ribosomal_uL22_sf"/>
</dbReference>
<dbReference type="PANTHER" id="PTHR13501:SF8">
    <property type="entry name" value="LARGE RIBOSOMAL SUBUNIT PROTEIN UL22M"/>
    <property type="match status" value="1"/>
</dbReference>
<comment type="caution">
    <text evidence="5">The sequence shown here is derived from an EMBL/GenBank/DDBJ whole genome shotgun (WGS) entry which is preliminary data.</text>
</comment>
<accession>A0AAV5QQ87</accession>
<dbReference type="InterPro" id="IPR001063">
    <property type="entry name" value="Ribosomal_uL22"/>
</dbReference>
<dbReference type="GO" id="GO:0006412">
    <property type="term" value="P:translation"/>
    <property type="evidence" value="ECO:0007669"/>
    <property type="project" value="InterPro"/>
</dbReference>
<dbReference type="GO" id="GO:0005762">
    <property type="term" value="C:mitochondrial large ribosomal subunit"/>
    <property type="evidence" value="ECO:0007669"/>
    <property type="project" value="TreeGrafter"/>
</dbReference>
<dbReference type="Pfam" id="PF00237">
    <property type="entry name" value="Ribosomal_L22"/>
    <property type="match status" value="1"/>
</dbReference>
<reference evidence="5 6" key="1">
    <citation type="journal article" date="2023" name="Elife">
        <title>Identification of key yeast species and microbe-microbe interactions impacting larval growth of Drosophila in the wild.</title>
        <authorList>
            <person name="Mure A."/>
            <person name="Sugiura Y."/>
            <person name="Maeda R."/>
            <person name="Honda K."/>
            <person name="Sakurai N."/>
            <person name="Takahashi Y."/>
            <person name="Watada M."/>
            <person name="Katoh T."/>
            <person name="Gotoh A."/>
            <person name="Gotoh Y."/>
            <person name="Taniguchi I."/>
            <person name="Nakamura K."/>
            <person name="Hayashi T."/>
            <person name="Katayama T."/>
            <person name="Uemura T."/>
            <person name="Hattori Y."/>
        </authorList>
    </citation>
    <scope>NUCLEOTIDE SEQUENCE [LARGE SCALE GENOMIC DNA]</scope>
    <source>
        <strain evidence="5 6">SC-9</strain>
    </source>
</reference>
<dbReference type="SUPFAM" id="SSF54843">
    <property type="entry name" value="Ribosomal protein L22"/>
    <property type="match status" value="1"/>
</dbReference>
<evidence type="ECO:0000256" key="3">
    <source>
        <dbReference type="ARBA" id="ARBA00023274"/>
    </source>
</evidence>
<evidence type="ECO:0000256" key="2">
    <source>
        <dbReference type="ARBA" id="ARBA00022980"/>
    </source>
</evidence>
<keyword evidence="3 4" id="KW-0687">Ribonucleoprotein</keyword>
<name>A0AAV5QQ87_9ASCO</name>
<organism evidence="5 6">
    <name type="scientific">Saccharomycopsis crataegensis</name>
    <dbReference type="NCBI Taxonomy" id="43959"/>
    <lineage>
        <taxon>Eukaryota</taxon>
        <taxon>Fungi</taxon>
        <taxon>Dikarya</taxon>
        <taxon>Ascomycota</taxon>
        <taxon>Saccharomycotina</taxon>
        <taxon>Saccharomycetes</taxon>
        <taxon>Saccharomycopsidaceae</taxon>
        <taxon>Saccharomycopsis</taxon>
    </lineage>
</organism>
<proteinExistence type="inferred from homology"/>
<protein>
    <submittedName>
        <fullName evidence="5">Mitochondrial 54S ribosomal protein YmL22</fullName>
    </submittedName>
</protein>